<evidence type="ECO:0000256" key="1">
    <source>
        <dbReference type="ARBA" id="ARBA00005086"/>
    </source>
</evidence>
<gene>
    <name evidence="6" type="ORF">Tbon_06895</name>
</gene>
<dbReference type="Proteomes" id="UP000326331">
    <property type="component" value="Chromosome"/>
</dbReference>
<dbReference type="Pfam" id="PF02737">
    <property type="entry name" value="3HCDH_N"/>
    <property type="match status" value="1"/>
</dbReference>
<dbReference type="InterPro" id="IPR006176">
    <property type="entry name" value="3-OHacyl-CoA_DH_NAD-bd"/>
</dbReference>
<comment type="similarity">
    <text evidence="2">Belongs to the 3-hydroxyacyl-CoA dehydrogenase family.</text>
</comment>
<keyword evidence="3" id="KW-0560">Oxidoreductase</keyword>
<dbReference type="SUPFAM" id="SSF48179">
    <property type="entry name" value="6-phosphogluconate dehydrogenase C-terminal domain-like"/>
    <property type="match status" value="1"/>
</dbReference>
<organism evidence="6 7">
    <name type="scientific">Tepidiforma bonchosmolovskayae</name>
    <dbReference type="NCBI Taxonomy" id="2601677"/>
    <lineage>
        <taxon>Bacteria</taxon>
        <taxon>Bacillati</taxon>
        <taxon>Chloroflexota</taxon>
        <taxon>Tepidiformia</taxon>
        <taxon>Tepidiformales</taxon>
        <taxon>Tepidiformaceae</taxon>
        <taxon>Tepidiforma</taxon>
    </lineage>
</organism>
<feature type="domain" description="3-hydroxyacyl-CoA dehydrogenase C-terminal" evidence="4">
    <location>
        <begin position="230"/>
        <end position="274"/>
    </location>
</feature>
<proteinExistence type="inferred from homology"/>
<evidence type="ECO:0000256" key="2">
    <source>
        <dbReference type="ARBA" id="ARBA00009463"/>
    </source>
</evidence>
<dbReference type="PIRSF" id="PIRSF000105">
    <property type="entry name" value="HCDH"/>
    <property type="match status" value="1"/>
</dbReference>
<dbReference type="InterPro" id="IPR022694">
    <property type="entry name" value="3-OHacyl-CoA_DH"/>
</dbReference>
<sequence>MARCCRGRFSDPPAGCTFRGTTTQGRPAREELSMKFEDVRKVGCLGGGVMGGGIAQVFAAAGYDVVVRDISDEAIAKTRYAIEDGKWGLKRAVERGKLGFDDALAAMARITYTTELAPLADCDIIIEAIPENLELKQRVFQELDGLVKPEAIFATNTSGFCIQDVARDVSEARKERFIGMHFSNPVSVMRMCEVVWTPQNSEEVIATARRLAEAAGKEVSMVKDTPGTYGFILNRVFAAAAREARAIVEAGIATKEDVDKAMITGRNWPSGFFGGRGGIGREW</sequence>
<dbReference type="Gene3D" id="1.10.1040.10">
    <property type="entry name" value="N-(1-d-carboxylethyl)-l-norvaline Dehydrogenase, domain 2"/>
    <property type="match status" value="1"/>
</dbReference>
<protein>
    <submittedName>
        <fullName evidence="6">3-hydroxyacyl-CoA dehydrogenase family protein</fullName>
    </submittedName>
</protein>
<dbReference type="PANTHER" id="PTHR48075:SF5">
    <property type="entry name" value="3-HYDROXYBUTYRYL-COA DEHYDROGENASE"/>
    <property type="match status" value="1"/>
</dbReference>
<reference evidence="6 7" key="1">
    <citation type="submission" date="2019-10" db="EMBL/GenBank/DDBJ databases">
        <title>Thermopilla bonchosmolovskayae gen. nov., sp. nov., a moderately thermophilic Chloroflexi bacterium from a Chukotka hot spring (Arctic, Russia), representing a novel classis Thermopillaia, which include previously uncultivated lineage OLB14.</title>
        <authorList>
            <person name="Kochetkova T.V."/>
            <person name="Zayulina K.S."/>
            <person name="Zhigarkov V.S."/>
            <person name="Minaev N.V."/>
            <person name="Novikov A."/>
            <person name="Toshchakov S.V."/>
            <person name="Elcheninov A.G."/>
            <person name="Kublanov I.V."/>
        </authorList>
    </citation>
    <scope>NUCLEOTIDE SEQUENCE [LARGE SCALE GENOMIC DNA]</scope>
    <source>
        <strain evidence="6 7">3753O</strain>
    </source>
</reference>
<dbReference type="InterPro" id="IPR036291">
    <property type="entry name" value="NAD(P)-bd_dom_sf"/>
</dbReference>
<dbReference type="SUPFAM" id="SSF51735">
    <property type="entry name" value="NAD(P)-binding Rossmann-fold domains"/>
    <property type="match status" value="1"/>
</dbReference>
<dbReference type="InterPro" id="IPR013328">
    <property type="entry name" value="6PGD_dom2"/>
</dbReference>
<accession>A0ABX6C200</accession>
<evidence type="ECO:0000259" key="5">
    <source>
        <dbReference type="Pfam" id="PF02737"/>
    </source>
</evidence>
<dbReference type="PANTHER" id="PTHR48075">
    <property type="entry name" value="3-HYDROXYACYL-COA DEHYDROGENASE FAMILY PROTEIN"/>
    <property type="match status" value="1"/>
</dbReference>
<feature type="domain" description="3-hydroxyacyl-CoA dehydrogenase NAD binding" evidence="5">
    <location>
        <begin position="41"/>
        <end position="224"/>
    </location>
</feature>
<comment type="pathway">
    <text evidence="1">Lipid metabolism; butanoate metabolism.</text>
</comment>
<dbReference type="Gene3D" id="3.40.50.720">
    <property type="entry name" value="NAD(P)-binding Rossmann-like Domain"/>
    <property type="match status" value="1"/>
</dbReference>
<evidence type="ECO:0000313" key="7">
    <source>
        <dbReference type="Proteomes" id="UP000326331"/>
    </source>
</evidence>
<keyword evidence="7" id="KW-1185">Reference proteome</keyword>
<dbReference type="InterPro" id="IPR006108">
    <property type="entry name" value="3HC_DH_C"/>
</dbReference>
<dbReference type="EMBL" id="CP042829">
    <property type="protein sequence ID" value="QFG03030.1"/>
    <property type="molecule type" value="Genomic_DNA"/>
</dbReference>
<evidence type="ECO:0000259" key="4">
    <source>
        <dbReference type="Pfam" id="PF00725"/>
    </source>
</evidence>
<name>A0ABX6C200_9CHLR</name>
<dbReference type="InterPro" id="IPR008927">
    <property type="entry name" value="6-PGluconate_DH-like_C_sf"/>
</dbReference>
<evidence type="ECO:0000313" key="6">
    <source>
        <dbReference type="EMBL" id="QFG03030.1"/>
    </source>
</evidence>
<evidence type="ECO:0000256" key="3">
    <source>
        <dbReference type="ARBA" id="ARBA00023002"/>
    </source>
</evidence>
<dbReference type="Pfam" id="PF00725">
    <property type="entry name" value="3HCDH"/>
    <property type="match status" value="1"/>
</dbReference>